<keyword evidence="1" id="KW-0812">Transmembrane</keyword>
<keyword evidence="3" id="KW-1185">Reference proteome</keyword>
<accession>A0ABW9ZU48</accession>
<feature type="transmembrane region" description="Helical" evidence="1">
    <location>
        <begin position="87"/>
        <end position="106"/>
    </location>
</feature>
<evidence type="ECO:0000256" key="1">
    <source>
        <dbReference type="SAM" id="Phobius"/>
    </source>
</evidence>
<keyword evidence="1" id="KW-0472">Membrane</keyword>
<name>A0ABW9ZU48_9BACT</name>
<feature type="transmembrane region" description="Helical" evidence="1">
    <location>
        <begin position="58"/>
        <end position="78"/>
    </location>
</feature>
<protein>
    <submittedName>
        <fullName evidence="2">Uncharacterized protein</fullName>
    </submittedName>
</protein>
<dbReference type="RefSeq" id="WP_161818097.1">
    <property type="nucleotide sequence ID" value="NZ_JAACJS010000011.1"/>
</dbReference>
<evidence type="ECO:0000313" key="2">
    <source>
        <dbReference type="EMBL" id="NCI49789.1"/>
    </source>
</evidence>
<keyword evidence="1" id="KW-1133">Transmembrane helix</keyword>
<dbReference type="Proteomes" id="UP000753802">
    <property type="component" value="Unassembled WGS sequence"/>
</dbReference>
<gene>
    <name evidence="2" type="ORF">GWC95_07640</name>
</gene>
<proteinExistence type="predicted"/>
<evidence type="ECO:0000313" key="3">
    <source>
        <dbReference type="Proteomes" id="UP000753802"/>
    </source>
</evidence>
<comment type="caution">
    <text evidence="2">The sequence shown here is derived from an EMBL/GenBank/DDBJ whole genome shotgun (WGS) entry which is preliminary data.</text>
</comment>
<reference evidence="2 3" key="1">
    <citation type="submission" date="2020-01" db="EMBL/GenBank/DDBJ databases">
        <title>Genome analysis.</title>
        <authorList>
            <person name="Wu S."/>
            <person name="Wang G."/>
        </authorList>
    </citation>
    <scope>NUCLEOTIDE SEQUENCE [LARGE SCALE GENOMIC DNA]</scope>
    <source>
        <strain evidence="2 3">SYL130</strain>
    </source>
</reference>
<sequence>MKNLKSVVDFFTLSEFSSLTSIEGLAKRHHKKWSENYAKWSYESTKQKLLSAYWTRVVPVHIFTLFCIGLTACFFFVFRQQKITESLTVISIAAVIVYFSLWLWVYKPVYMNEFVPLLNNAIETLSGAYLKELDDVKKAQYSSITIVLIHIVTNKLAGLIGQNGYKFSKEEMARLYGISERSFHDALSAVLNADWKESTRMNTEMADAFRKAGHYFSATGNMKAVSLLSDIQADLLVSKKPPAI</sequence>
<dbReference type="EMBL" id="JAACJS010000011">
    <property type="protein sequence ID" value="NCI49789.1"/>
    <property type="molecule type" value="Genomic_DNA"/>
</dbReference>
<organism evidence="2 3">
    <name type="scientific">Sediminibacterium roseum</name>
    <dbReference type="NCBI Taxonomy" id="1978412"/>
    <lineage>
        <taxon>Bacteria</taxon>
        <taxon>Pseudomonadati</taxon>
        <taxon>Bacteroidota</taxon>
        <taxon>Chitinophagia</taxon>
        <taxon>Chitinophagales</taxon>
        <taxon>Chitinophagaceae</taxon>
        <taxon>Sediminibacterium</taxon>
    </lineage>
</organism>